<organism evidence="1">
    <name type="scientific">marine metagenome</name>
    <dbReference type="NCBI Taxonomy" id="408172"/>
    <lineage>
        <taxon>unclassified sequences</taxon>
        <taxon>metagenomes</taxon>
        <taxon>ecological metagenomes</taxon>
    </lineage>
</organism>
<accession>A0A382SVL1</accession>
<dbReference type="EMBL" id="UINC01131963">
    <property type="protein sequence ID" value="SVD13980.1"/>
    <property type="molecule type" value="Genomic_DNA"/>
</dbReference>
<name>A0A382SVL1_9ZZZZ</name>
<sequence>MTAIDVKTEIGKNFTPYYKYKRLIPEITIRNDNYGFVLQAFVVDSIVGKQLLGTHFSRGGWMGRFTHLLLSYQSENITFGFGRAPIDWGQSRHHSIIQSGQTPSYDHTSFKLRMGNLSGEILAGQLSSEVANSKRITRLISGHKLTGHFFYDKLEFEIGEQIIYTGENRNIEFFYL</sequence>
<dbReference type="AlphaFoldDB" id="A0A382SVL1"/>
<evidence type="ECO:0000313" key="1">
    <source>
        <dbReference type="EMBL" id="SVD13980.1"/>
    </source>
</evidence>
<protein>
    <submittedName>
        <fullName evidence="1">Uncharacterized protein</fullName>
    </submittedName>
</protein>
<proteinExistence type="predicted"/>
<reference evidence="1" key="1">
    <citation type="submission" date="2018-05" db="EMBL/GenBank/DDBJ databases">
        <authorList>
            <person name="Lanie J.A."/>
            <person name="Ng W.-L."/>
            <person name="Kazmierczak K.M."/>
            <person name="Andrzejewski T.M."/>
            <person name="Davidsen T.M."/>
            <person name="Wayne K.J."/>
            <person name="Tettelin H."/>
            <person name="Glass J.I."/>
            <person name="Rusch D."/>
            <person name="Podicherti R."/>
            <person name="Tsui H.-C.T."/>
            <person name="Winkler M.E."/>
        </authorList>
    </citation>
    <scope>NUCLEOTIDE SEQUENCE</scope>
</reference>
<feature type="non-terminal residue" evidence="1">
    <location>
        <position position="176"/>
    </location>
</feature>
<dbReference type="InterPro" id="IPR038636">
    <property type="entry name" value="Wzi_sf"/>
</dbReference>
<dbReference type="Gene3D" id="2.40.160.130">
    <property type="entry name" value="Capsule assembly protein Wzi"/>
    <property type="match status" value="1"/>
</dbReference>
<gene>
    <name evidence="1" type="ORF">METZ01_LOCUS366834</name>
</gene>